<evidence type="ECO:0000256" key="5">
    <source>
        <dbReference type="ARBA" id="ARBA00023136"/>
    </source>
</evidence>
<dbReference type="Pfam" id="PF03772">
    <property type="entry name" value="Competence"/>
    <property type="match status" value="1"/>
</dbReference>
<dbReference type="SUPFAM" id="SSF56281">
    <property type="entry name" value="Metallo-hydrolase/oxidoreductase"/>
    <property type="match status" value="1"/>
</dbReference>
<dbReference type="RefSeq" id="WP_186949447.1">
    <property type="nucleotide sequence ID" value="NZ_JACOPL010000001.1"/>
</dbReference>
<feature type="transmembrane region" description="Helical" evidence="6">
    <location>
        <begin position="272"/>
        <end position="299"/>
    </location>
</feature>
<evidence type="ECO:0000259" key="7">
    <source>
        <dbReference type="Pfam" id="PF03772"/>
    </source>
</evidence>
<evidence type="ECO:0000256" key="4">
    <source>
        <dbReference type="ARBA" id="ARBA00022989"/>
    </source>
</evidence>
<dbReference type="InterPro" id="IPR052159">
    <property type="entry name" value="Competence_DNA_uptake"/>
</dbReference>
<dbReference type="InterPro" id="IPR036866">
    <property type="entry name" value="RibonucZ/Hydroxyglut_hydro"/>
</dbReference>
<feature type="transmembrane region" description="Helical" evidence="6">
    <location>
        <begin position="472"/>
        <end position="491"/>
    </location>
</feature>
<dbReference type="Proteomes" id="UP000606499">
    <property type="component" value="Unassembled WGS sequence"/>
</dbReference>
<evidence type="ECO:0000259" key="8">
    <source>
        <dbReference type="Pfam" id="PF13567"/>
    </source>
</evidence>
<dbReference type="EMBL" id="JACOPL010000001">
    <property type="protein sequence ID" value="MBC5724117.1"/>
    <property type="molecule type" value="Genomic_DNA"/>
</dbReference>
<dbReference type="NCBIfam" id="TIGR00360">
    <property type="entry name" value="ComEC_N-term"/>
    <property type="match status" value="1"/>
</dbReference>
<keyword evidence="4 6" id="KW-1133">Transmembrane helix</keyword>
<feature type="transmembrane region" description="Helical" evidence="6">
    <location>
        <begin position="333"/>
        <end position="351"/>
    </location>
</feature>
<proteinExistence type="predicted"/>
<reference evidence="9" key="1">
    <citation type="submission" date="2020-08" db="EMBL/GenBank/DDBJ databases">
        <title>Genome public.</title>
        <authorList>
            <person name="Liu C."/>
            <person name="Sun Q."/>
        </authorList>
    </citation>
    <scope>NUCLEOTIDE SEQUENCE</scope>
    <source>
        <strain evidence="9">NSJ-28</strain>
    </source>
</reference>
<dbReference type="GO" id="GO:0005886">
    <property type="term" value="C:plasma membrane"/>
    <property type="evidence" value="ECO:0007669"/>
    <property type="project" value="UniProtKB-SubCell"/>
</dbReference>
<dbReference type="AlphaFoldDB" id="A0A923LUB5"/>
<gene>
    <name evidence="9" type="ORF">H8S45_01325</name>
</gene>
<protein>
    <submittedName>
        <fullName evidence="9">ComEC/Rec2 family competence protein</fullName>
    </submittedName>
</protein>
<accession>A0A923LUB5</accession>
<dbReference type="PANTHER" id="PTHR30619:SF1">
    <property type="entry name" value="RECOMBINATION PROTEIN 2"/>
    <property type="match status" value="1"/>
</dbReference>
<organism evidence="9 10">
    <name type="scientific">Agathobaculum faecis</name>
    <dbReference type="NCBI Taxonomy" id="2763013"/>
    <lineage>
        <taxon>Bacteria</taxon>
        <taxon>Bacillati</taxon>
        <taxon>Bacillota</taxon>
        <taxon>Clostridia</taxon>
        <taxon>Eubacteriales</taxon>
        <taxon>Butyricicoccaceae</taxon>
        <taxon>Agathobaculum</taxon>
    </lineage>
</organism>
<dbReference type="PANTHER" id="PTHR30619">
    <property type="entry name" value="DNA INTERNALIZATION/COMPETENCE PROTEIN COMEC/REC2"/>
    <property type="match status" value="1"/>
</dbReference>
<keyword evidence="2" id="KW-1003">Cell membrane</keyword>
<feature type="transmembrane region" description="Helical" evidence="6">
    <location>
        <begin position="30"/>
        <end position="48"/>
    </location>
</feature>
<comment type="caution">
    <text evidence="9">The sequence shown here is derived from an EMBL/GenBank/DDBJ whole genome shotgun (WGS) entry which is preliminary data.</text>
</comment>
<evidence type="ECO:0000256" key="6">
    <source>
        <dbReference type="SAM" id="Phobius"/>
    </source>
</evidence>
<feature type="domain" description="DUF4131" evidence="8">
    <location>
        <begin position="28"/>
        <end position="167"/>
    </location>
</feature>
<evidence type="ECO:0000256" key="1">
    <source>
        <dbReference type="ARBA" id="ARBA00004651"/>
    </source>
</evidence>
<dbReference type="InterPro" id="IPR004477">
    <property type="entry name" value="ComEC_N"/>
</dbReference>
<comment type="subcellular location">
    <subcellularLocation>
        <location evidence="1">Cell membrane</location>
        <topology evidence="1">Multi-pass membrane protein</topology>
    </subcellularLocation>
</comment>
<feature type="transmembrane region" description="Helical" evidence="6">
    <location>
        <begin position="372"/>
        <end position="398"/>
    </location>
</feature>
<evidence type="ECO:0000256" key="2">
    <source>
        <dbReference type="ARBA" id="ARBA00022475"/>
    </source>
</evidence>
<evidence type="ECO:0000313" key="9">
    <source>
        <dbReference type="EMBL" id="MBC5724117.1"/>
    </source>
</evidence>
<feature type="transmembrane region" description="Helical" evidence="6">
    <location>
        <begin position="498"/>
        <end position="517"/>
    </location>
</feature>
<keyword evidence="3 6" id="KW-0812">Transmembrane</keyword>
<feature type="transmembrane region" description="Helical" evidence="6">
    <location>
        <begin position="54"/>
        <end position="75"/>
    </location>
</feature>
<keyword evidence="10" id="KW-1185">Reference proteome</keyword>
<feature type="transmembrane region" description="Helical" evidence="6">
    <location>
        <begin position="6"/>
        <end position="23"/>
    </location>
</feature>
<sequence length="744" mass="80984">MLERPLIYLVPAIAAALFCAVCLDWAPSPMVSLLLLAVFLLLAGIFIYRNKAFALFGMLAAAHLAFCGFSIYNLYIVEPIRHLNGQSLDIQAVLLEDPDVYEDSQRALLSVTHNGEVEQTFRTFCYLPLTDTPLYAGDHIVVNVGFYLPGTAEGFDRAVYQASNRCFIASSYNQTEEDTPVRFEMTGTERDTPRFLPQRIARYCKQAIAGALPERPAGLLTALLLGDKSGISDADALALRIAGLSHLVAVSGLHIGFLVAFCSLLGRRIGTLVSIPFILLFVPIAGASPSVIRAAVMYLVTAGAFLLRKEASSLNSLFLALALLLILNPYAIASLSLQLSFSATLGLILLAGKMQRRMMKPFRPFPKMVYRILSVVVGSVSCTVCATIFTTPIILSAFGYVSVLSLLSNLLVVGVTAVCFIGGFLVCLTSVFFPFLATLFAKAITPLLTYILDICNWIAGLPFGLINWADSFGIAALVLSLAGILAWLLAGAHIKWRYVLPVFCLVLFGITASGAYYNRQHYSVTYLPCGSGQAIIVSDAVDNMTLIDCAGDGGYRNAAASVREWMQWNGFRQVDTLVLTAVDKGHARDLPELLQHTSVEQILIPNGCKETQHNKELLQLVAEADAEIVEDTVQLDAAAPVTVFPVCDGKLGVQIGGYVLVLHSPTQKQLAAFFETESYSAPDIVLSQRNMEDTVLLRQLISDTNAQRIILQSSTGDVLHKFEGTPIESPYFTGELQERYKKEG</sequence>
<dbReference type="Gene3D" id="3.60.15.10">
    <property type="entry name" value="Ribonuclease Z/Hydroxyacylglutathione hydrolase-like"/>
    <property type="match status" value="1"/>
</dbReference>
<keyword evidence="5 6" id="KW-0472">Membrane</keyword>
<feature type="domain" description="ComEC/Rec2-related protein" evidence="7">
    <location>
        <begin position="223"/>
        <end position="489"/>
    </location>
</feature>
<name>A0A923LUB5_9FIRM</name>
<dbReference type="Pfam" id="PF13567">
    <property type="entry name" value="DUF4131"/>
    <property type="match status" value="1"/>
</dbReference>
<evidence type="ECO:0000313" key="10">
    <source>
        <dbReference type="Proteomes" id="UP000606499"/>
    </source>
</evidence>
<dbReference type="InterPro" id="IPR025405">
    <property type="entry name" value="DUF4131"/>
</dbReference>
<feature type="transmembrane region" description="Helical" evidence="6">
    <location>
        <begin position="247"/>
        <end position="266"/>
    </location>
</feature>
<evidence type="ECO:0000256" key="3">
    <source>
        <dbReference type="ARBA" id="ARBA00022692"/>
    </source>
</evidence>
<feature type="transmembrane region" description="Helical" evidence="6">
    <location>
        <begin position="447"/>
        <end position="466"/>
    </location>
</feature>
<feature type="transmembrane region" description="Helical" evidence="6">
    <location>
        <begin position="410"/>
        <end position="435"/>
    </location>
</feature>